<dbReference type="Proteomes" id="UP000265419">
    <property type="component" value="Unassembled WGS sequence"/>
</dbReference>
<dbReference type="SUPFAM" id="SSF46785">
    <property type="entry name" value="Winged helix' DNA-binding domain"/>
    <property type="match status" value="1"/>
</dbReference>
<sequence length="143" mass="15808">MSSVRDRADRQEQALDELGREIVDGTVAAGYRYTIDGMQDRFSLTRSSARDVMHQLEVLGLVTPRRSVGVVVNPQDQWNVGATKVIRWRLSGRHATQQFGELAMLRAGVEPLAAAGAALHAPLHVRQRLMELGEFMVTDRAAA</sequence>
<dbReference type="PROSITE" id="PS50949">
    <property type="entry name" value="HTH_GNTR"/>
    <property type="match status" value="1"/>
</dbReference>
<proteinExistence type="predicted"/>
<keyword evidence="3" id="KW-0804">Transcription</keyword>
<dbReference type="InterPro" id="IPR036388">
    <property type="entry name" value="WH-like_DNA-bd_sf"/>
</dbReference>
<accession>A0A399JJ94</accession>
<evidence type="ECO:0000256" key="2">
    <source>
        <dbReference type="ARBA" id="ARBA00023125"/>
    </source>
</evidence>
<evidence type="ECO:0000256" key="1">
    <source>
        <dbReference type="ARBA" id="ARBA00023015"/>
    </source>
</evidence>
<reference evidence="5 6" key="1">
    <citation type="submission" date="2018-07" db="EMBL/GenBank/DDBJ databases">
        <title>Arthrobacter sp. nov., isolated from raw cow's milk with high bacterial count.</title>
        <authorList>
            <person name="Hahne J."/>
            <person name="Isele D."/>
            <person name="Lipski A."/>
        </authorList>
    </citation>
    <scope>NUCLEOTIDE SEQUENCE [LARGE SCALE GENOMIC DNA]</scope>
    <source>
        <strain evidence="5 6">JZ R-35</strain>
    </source>
</reference>
<dbReference type="Gene3D" id="1.10.10.10">
    <property type="entry name" value="Winged helix-like DNA-binding domain superfamily/Winged helix DNA-binding domain"/>
    <property type="match status" value="1"/>
</dbReference>
<gene>
    <name evidence="5" type="ORF">DWB68_07195</name>
</gene>
<protein>
    <submittedName>
        <fullName evidence="5">GntR family transcriptional regulator</fullName>
    </submittedName>
</protein>
<comment type="caution">
    <text evidence="5">The sequence shown here is derived from an EMBL/GenBank/DDBJ whole genome shotgun (WGS) entry which is preliminary data.</text>
</comment>
<dbReference type="InterPro" id="IPR036390">
    <property type="entry name" value="WH_DNA-bd_sf"/>
</dbReference>
<evidence type="ECO:0000313" key="6">
    <source>
        <dbReference type="Proteomes" id="UP000265419"/>
    </source>
</evidence>
<dbReference type="GO" id="GO:0003677">
    <property type="term" value="F:DNA binding"/>
    <property type="evidence" value="ECO:0007669"/>
    <property type="project" value="UniProtKB-KW"/>
</dbReference>
<keyword evidence="1" id="KW-0805">Transcription regulation</keyword>
<keyword evidence="2" id="KW-0238">DNA-binding</keyword>
<keyword evidence="6" id="KW-1185">Reference proteome</keyword>
<dbReference type="GO" id="GO:0003700">
    <property type="term" value="F:DNA-binding transcription factor activity"/>
    <property type="evidence" value="ECO:0007669"/>
    <property type="project" value="InterPro"/>
</dbReference>
<feature type="domain" description="HTH gntR-type" evidence="4">
    <location>
        <begin position="8"/>
        <end position="75"/>
    </location>
</feature>
<evidence type="ECO:0000313" key="5">
    <source>
        <dbReference type="EMBL" id="RII42526.1"/>
    </source>
</evidence>
<name>A0A399JJ94_9MICC</name>
<evidence type="ECO:0000259" key="4">
    <source>
        <dbReference type="PROSITE" id="PS50949"/>
    </source>
</evidence>
<dbReference type="InterPro" id="IPR000524">
    <property type="entry name" value="Tscrpt_reg_HTH_GntR"/>
</dbReference>
<organism evidence="5 6">
    <name type="scientific">Galactobacter valiniphilus</name>
    <dbReference type="NCBI Taxonomy" id="2676122"/>
    <lineage>
        <taxon>Bacteria</taxon>
        <taxon>Bacillati</taxon>
        <taxon>Actinomycetota</taxon>
        <taxon>Actinomycetes</taxon>
        <taxon>Micrococcales</taxon>
        <taxon>Micrococcaceae</taxon>
        <taxon>Galactobacter</taxon>
    </lineage>
</organism>
<dbReference type="AlphaFoldDB" id="A0A399JJ94"/>
<dbReference type="EMBL" id="QQXK01000011">
    <property type="protein sequence ID" value="RII42526.1"/>
    <property type="molecule type" value="Genomic_DNA"/>
</dbReference>
<dbReference type="RefSeq" id="WP_119424468.1">
    <property type="nucleotide sequence ID" value="NZ_QQXK01000011.1"/>
</dbReference>
<evidence type="ECO:0000256" key="3">
    <source>
        <dbReference type="ARBA" id="ARBA00023163"/>
    </source>
</evidence>